<keyword evidence="1" id="KW-0547">Nucleotide-binding</keyword>
<dbReference type="AlphaFoldDB" id="A0A8J6NA12"/>
<dbReference type="GO" id="GO:0051782">
    <property type="term" value="P:negative regulation of cell division"/>
    <property type="evidence" value="ECO:0007669"/>
    <property type="project" value="TreeGrafter"/>
</dbReference>
<comment type="caution">
    <text evidence="4">The sequence shown here is derived from an EMBL/GenBank/DDBJ whole genome shotgun (WGS) entry which is preliminary data.</text>
</comment>
<keyword evidence="2" id="KW-0067">ATP-binding</keyword>
<dbReference type="GO" id="GO:0005829">
    <property type="term" value="C:cytosol"/>
    <property type="evidence" value="ECO:0007669"/>
    <property type="project" value="TreeGrafter"/>
</dbReference>
<dbReference type="EMBL" id="JACNJZ010000052">
    <property type="protein sequence ID" value="MBC8316751.1"/>
    <property type="molecule type" value="Genomic_DNA"/>
</dbReference>
<organism evidence="4 5">
    <name type="scientific">Candidatus Desulfobia pelagia</name>
    <dbReference type="NCBI Taxonomy" id="2841692"/>
    <lineage>
        <taxon>Bacteria</taxon>
        <taxon>Pseudomonadati</taxon>
        <taxon>Thermodesulfobacteriota</taxon>
        <taxon>Desulfobulbia</taxon>
        <taxon>Desulfobulbales</taxon>
        <taxon>Desulfobulbaceae</taxon>
        <taxon>Candidatus Desulfobia</taxon>
    </lineage>
</organism>
<dbReference type="GO" id="GO:0005524">
    <property type="term" value="F:ATP binding"/>
    <property type="evidence" value="ECO:0007669"/>
    <property type="project" value="UniProtKB-KW"/>
</dbReference>
<dbReference type="InterPro" id="IPR025669">
    <property type="entry name" value="AAA_dom"/>
</dbReference>
<dbReference type="PANTHER" id="PTHR43384:SF4">
    <property type="entry name" value="CELLULOSE BIOSYNTHESIS PROTEIN BCSQ-RELATED"/>
    <property type="match status" value="1"/>
</dbReference>
<dbReference type="Pfam" id="PF13614">
    <property type="entry name" value="AAA_31"/>
    <property type="match status" value="1"/>
</dbReference>
<evidence type="ECO:0000313" key="4">
    <source>
        <dbReference type="EMBL" id="MBC8316751.1"/>
    </source>
</evidence>
<proteinExistence type="predicted"/>
<dbReference type="GO" id="GO:0009898">
    <property type="term" value="C:cytoplasmic side of plasma membrane"/>
    <property type="evidence" value="ECO:0007669"/>
    <property type="project" value="TreeGrafter"/>
</dbReference>
<dbReference type="SUPFAM" id="SSF52540">
    <property type="entry name" value="P-loop containing nucleoside triphosphate hydrolases"/>
    <property type="match status" value="1"/>
</dbReference>
<evidence type="ECO:0000313" key="5">
    <source>
        <dbReference type="Proteomes" id="UP000614424"/>
    </source>
</evidence>
<sequence length="351" mass="37701">MVSRLLSIDEVVQATGLEESVLRFYESEYPAKLPSKILQGDSLLFPFQSIQAFQEIHDLVTTGATAPGRQQKTFGRVIAVTSGKGGVGKSNVTLNLAIEMQRLGKLCLVLDADMGLANIHLLAGMLPRHDLRDLLSGKASMADLIMTGPEGIGIIAGGSGVLSMADSRNEERHAIISSLAEVEEEADIILVDTGAGLGSGVRDFLASADEVLFVLTPDITSLTDAYGLLKVMHQEDMPPRPLYSVVNMVQTLKQAAEVAVRFSACAGNFLGLDVKNIGYILRDSSVGAAIAHRQPYTVYKPMARASCNTRNIAKALLKNELSAGATTSAFGRFRKMISSQQKKTEMRMKSA</sequence>
<reference evidence="4 5" key="1">
    <citation type="submission" date="2020-08" db="EMBL/GenBank/DDBJ databases">
        <title>Bridging the membrane lipid divide: bacteria of the FCB group superphylum have the potential to synthesize archaeal ether lipids.</title>
        <authorList>
            <person name="Villanueva L."/>
            <person name="Von Meijenfeldt F.A.B."/>
            <person name="Westbye A.B."/>
            <person name="Yadav S."/>
            <person name="Hopmans E.C."/>
            <person name="Dutilh B.E."/>
            <person name="Sinninghe Damste J.S."/>
        </authorList>
    </citation>
    <scope>NUCLEOTIDE SEQUENCE [LARGE SCALE GENOMIC DNA]</scope>
    <source>
        <strain evidence="4">NIOZ-UU47</strain>
    </source>
</reference>
<dbReference type="InterPro" id="IPR027417">
    <property type="entry name" value="P-loop_NTPase"/>
</dbReference>
<dbReference type="InterPro" id="IPR009061">
    <property type="entry name" value="DNA-bd_dom_put_sf"/>
</dbReference>
<dbReference type="Gene3D" id="1.10.1660.10">
    <property type="match status" value="1"/>
</dbReference>
<evidence type="ECO:0000256" key="2">
    <source>
        <dbReference type="ARBA" id="ARBA00022840"/>
    </source>
</evidence>
<evidence type="ECO:0000256" key="1">
    <source>
        <dbReference type="ARBA" id="ARBA00022741"/>
    </source>
</evidence>
<dbReference type="PANTHER" id="PTHR43384">
    <property type="entry name" value="SEPTUM SITE-DETERMINING PROTEIN MIND HOMOLOG, CHLOROPLASTIC-RELATED"/>
    <property type="match status" value="1"/>
</dbReference>
<feature type="domain" description="AAA" evidence="3">
    <location>
        <begin position="76"/>
        <end position="231"/>
    </location>
</feature>
<protein>
    <submittedName>
        <fullName evidence="4">AAA family ATPase</fullName>
    </submittedName>
</protein>
<evidence type="ECO:0000259" key="3">
    <source>
        <dbReference type="Pfam" id="PF13614"/>
    </source>
</evidence>
<dbReference type="GO" id="GO:0016887">
    <property type="term" value="F:ATP hydrolysis activity"/>
    <property type="evidence" value="ECO:0007669"/>
    <property type="project" value="TreeGrafter"/>
</dbReference>
<name>A0A8J6NA12_9BACT</name>
<dbReference type="Gene3D" id="3.40.50.300">
    <property type="entry name" value="P-loop containing nucleotide triphosphate hydrolases"/>
    <property type="match status" value="1"/>
</dbReference>
<accession>A0A8J6NA12</accession>
<dbReference type="InterPro" id="IPR050625">
    <property type="entry name" value="ParA/MinD_ATPase"/>
</dbReference>
<dbReference type="Proteomes" id="UP000614424">
    <property type="component" value="Unassembled WGS sequence"/>
</dbReference>
<gene>
    <name evidence="4" type="ORF">H8E41_02525</name>
</gene>
<dbReference type="SUPFAM" id="SSF46955">
    <property type="entry name" value="Putative DNA-binding domain"/>
    <property type="match status" value="1"/>
</dbReference>